<dbReference type="InParanoid" id="A0A2P5FPF7"/>
<dbReference type="Gene3D" id="1.10.8.430">
    <property type="entry name" value="Helical domain of apoptotic protease-activating factors"/>
    <property type="match status" value="1"/>
</dbReference>
<dbReference type="InterPro" id="IPR041118">
    <property type="entry name" value="Rx_N"/>
</dbReference>
<dbReference type="Pfam" id="PF18052">
    <property type="entry name" value="Rx_N"/>
    <property type="match status" value="1"/>
</dbReference>
<dbReference type="Proteomes" id="UP000237000">
    <property type="component" value="Unassembled WGS sequence"/>
</dbReference>
<dbReference type="FunFam" id="1.10.10.10:FF:000322">
    <property type="entry name" value="Probable disease resistance protein At1g63360"/>
    <property type="match status" value="1"/>
</dbReference>
<dbReference type="PANTHER" id="PTHR23155:SF1205">
    <property type="entry name" value="DISEASE RESISTANCE PROTEIN RPM1"/>
    <property type="match status" value="1"/>
</dbReference>
<evidence type="ECO:0000259" key="7">
    <source>
        <dbReference type="Pfam" id="PF23598"/>
    </source>
</evidence>
<accession>A0A2P5FPF7</accession>
<evidence type="ECO:0000256" key="1">
    <source>
        <dbReference type="ARBA" id="ARBA00022737"/>
    </source>
</evidence>
<name>A0A2P5FPF7_TREOI</name>
<dbReference type="GO" id="GO:0043531">
    <property type="term" value="F:ADP binding"/>
    <property type="evidence" value="ECO:0007669"/>
    <property type="project" value="InterPro"/>
</dbReference>
<evidence type="ECO:0000313" key="9">
    <source>
        <dbReference type="Proteomes" id="UP000237000"/>
    </source>
</evidence>
<dbReference type="InterPro" id="IPR044974">
    <property type="entry name" value="Disease_R_plants"/>
</dbReference>
<dbReference type="SUPFAM" id="SSF52058">
    <property type="entry name" value="L domain-like"/>
    <property type="match status" value="1"/>
</dbReference>
<dbReference type="Pfam" id="PF23598">
    <property type="entry name" value="LRR_14"/>
    <property type="match status" value="1"/>
</dbReference>
<dbReference type="EMBL" id="JXTC01000017">
    <property type="protein sequence ID" value="PON99674.1"/>
    <property type="molecule type" value="Genomic_DNA"/>
</dbReference>
<dbReference type="OrthoDB" id="598235at2759"/>
<evidence type="ECO:0000259" key="6">
    <source>
        <dbReference type="Pfam" id="PF23559"/>
    </source>
</evidence>
<dbReference type="CDD" id="cd14798">
    <property type="entry name" value="RX-CC_like"/>
    <property type="match status" value="1"/>
</dbReference>
<feature type="domain" description="NB-ARC" evidence="4">
    <location>
        <begin position="169"/>
        <end position="348"/>
    </location>
</feature>
<dbReference type="InterPro" id="IPR038005">
    <property type="entry name" value="RX-like_CC"/>
</dbReference>
<comment type="caution">
    <text evidence="8">The sequence shown here is derived from an EMBL/GenBank/DDBJ whole genome shotgun (WGS) entry which is preliminary data.</text>
</comment>
<dbReference type="Gene3D" id="1.20.5.4130">
    <property type="match status" value="1"/>
</dbReference>
<evidence type="ECO:0000313" key="8">
    <source>
        <dbReference type="EMBL" id="PON99674.1"/>
    </source>
</evidence>
<dbReference type="GO" id="GO:0098542">
    <property type="term" value="P:defense response to other organism"/>
    <property type="evidence" value="ECO:0007669"/>
    <property type="project" value="TreeGrafter"/>
</dbReference>
<organism evidence="8 9">
    <name type="scientific">Trema orientale</name>
    <name type="common">Charcoal tree</name>
    <name type="synonym">Celtis orientalis</name>
    <dbReference type="NCBI Taxonomy" id="63057"/>
    <lineage>
        <taxon>Eukaryota</taxon>
        <taxon>Viridiplantae</taxon>
        <taxon>Streptophyta</taxon>
        <taxon>Embryophyta</taxon>
        <taxon>Tracheophyta</taxon>
        <taxon>Spermatophyta</taxon>
        <taxon>Magnoliopsida</taxon>
        <taxon>eudicotyledons</taxon>
        <taxon>Gunneridae</taxon>
        <taxon>Pentapetalae</taxon>
        <taxon>rosids</taxon>
        <taxon>fabids</taxon>
        <taxon>Rosales</taxon>
        <taxon>Cannabaceae</taxon>
        <taxon>Trema</taxon>
    </lineage>
</organism>
<dbReference type="FunFam" id="3.40.50.300:FF:001091">
    <property type="entry name" value="Probable disease resistance protein At1g61300"/>
    <property type="match status" value="1"/>
</dbReference>
<evidence type="ECO:0000256" key="3">
    <source>
        <dbReference type="ARBA" id="ARBA00022821"/>
    </source>
</evidence>
<keyword evidence="3" id="KW-0611">Plant defense</keyword>
<sequence length="873" mass="99708">MEQAIDLLIGKIASVVENEVSLLSGVQAELEEIKNELEYMQSFINDASKRGLSDLEKTMVKAVKEKAHAIVDIIDEHTYYSSKKRGLNKFCKAIHLPRTVIEKHRLASKLKEVKRTIKETGERNYRYHGNDHHHHREGHSSVHDANWVTRSIGEAALFQSDEDLVGIDDAKRELLDILQNGGLDRTVISVLGMGGSGKTSLVASIVRNRAVMKHFNGYYAWITVSQSNYTIDNLLRSMNNEFDKREEKKTSLQELSNMNQTELVRRIINKLQQKRYLVVLDDVWEIDRLWLILNPALVANAFGSRIILTTRKEDIAHFSFGIKSHVYNVKELAENMADELFWKKALPHNPHQCSPELEHIAKRLIRKCGGLPLGLAAVGSLMSTKKLEFGEWDAVLHRLNWELSNNPKLNMVKSILLLSFYELPNRLKQCFLYCCIFPEDHAINQERLIRLWIAEGLVESGRGMTTEKMAKSYITELIHRCLLQDIKKNLSSQYLIMHDLNRELFVSIAEDENFCSVYKGIDNVQESRVYRLAMQGNYGEARGSMSKVRSFFVFDSDMVTSSMQKLLCSFSLLRVLDLKDSPILQLPKELMHCYNLTYLCLKRTRIEKLPKAIGKLCNLQTLDIRQTKIQVLPHGIVKLSNLRHLLMRHSNYANKLMDLTHFDLCYSVEAPAGICELKNLQVLDSVGLGKVTVKHLSCMTKLTKIGLTNVKESDGEDLCTLIGRMKSMSFLILQASDVDEVLKIEQVPSVSPFLNKLYLIGKLERTPRWFSSLQCLTILLLQWSRLTDDFLPHISTLPNLTVLVLNKAYEGNKLWFQNGFGKLTVLMLCKLSRLNEIVVEKGVMPSLEELYIIDCSELKAVPRGVQHVAIIQS</sequence>
<dbReference type="Gene3D" id="3.80.10.10">
    <property type="entry name" value="Ribonuclease Inhibitor"/>
    <property type="match status" value="1"/>
</dbReference>
<dbReference type="Gene3D" id="3.40.50.300">
    <property type="entry name" value="P-loop containing nucleotide triphosphate hydrolases"/>
    <property type="match status" value="1"/>
</dbReference>
<protein>
    <submittedName>
        <fullName evidence="8">NB-ARC domain containing protein</fullName>
    </submittedName>
</protein>
<dbReference type="InterPro" id="IPR032675">
    <property type="entry name" value="LRR_dom_sf"/>
</dbReference>
<evidence type="ECO:0000259" key="5">
    <source>
        <dbReference type="Pfam" id="PF18052"/>
    </source>
</evidence>
<dbReference type="PANTHER" id="PTHR23155">
    <property type="entry name" value="DISEASE RESISTANCE PROTEIN RP"/>
    <property type="match status" value="1"/>
</dbReference>
<keyword evidence="2" id="KW-0547">Nucleotide-binding</keyword>
<evidence type="ECO:0000256" key="2">
    <source>
        <dbReference type="ARBA" id="ARBA00022741"/>
    </source>
</evidence>
<feature type="domain" description="Disease resistance R13L4/SHOC-2-like LRR" evidence="7">
    <location>
        <begin position="547"/>
        <end position="853"/>
    </location>
</feature>
<dbReference type="Gene3D" id="1.10.10.10">
    <property type="entry name" value="Winged helix-like DNA-binding domain superfamily/Winged helix DNA-binding domain"/>
    <property type="match status" value="1"/>
</dbReference>
<proteinExistence type="predicted"/>
<dbReference type="SUPFAM" id="SSF52540">
    <property type="entry name" value="P-loop containing nucleoside triphosphate hydrolases"/>
    <property type="match status" value="1"/>
</dbReference>
<dbReference type="PRINTS" id="PR00364">
    <property type="entry name" value="DISEASERSIST"/>
</dbReference>
<dbReference type="InterPro" id="IPR055414">
    <property type="entry name" value="LRR_R13L4/SHOC2-like"/>
</dbReference>
<reference evidence="9" key="1">
    <citation type="submission" date="2016-06" db="EMBL/GenBank/DDBJ databases">
        <title>Parallel loss of symbiosis genes in relatives of nitrogen-fixing non-legume Parasponia.</title>
        <authorList>
            <person name="Van Velzen R."/>
            <person name="Holmer R."/>
            <person name="Bu F."/>
            <person name="Rutten L."/>
            <person name="Van Zeijl A."/>
            <person name="Liu W."/>
            <person name="Santuari L."/>
            <person name="Cao Q."/>
            <person name="Sharma T."/>
            <person name="Shen D."/>
            <person name="Roswanjaya Y."/>
            <person name="Wardhani T."/>
            <person name="Kalhor M.S."/>
            <person name="Jansen J."/>
            <person name="Van den Hoogen J."/>
            <person name="Gungor B."/>
            <person name="Hartog M."/>
            <person name="Hontelez J."/>
            <person name="Verver J."/>
            <person name="Yang W.-C."/>
            <person name="Schijlen E."/>
            <person name="Repin R."/>
            <person name="Schilthuizen M."/>
            <person name="Schranz E."/>
            <person name="Heidstra R."/>
            <person name="Miyata K."/>
            <person name="Fedorova E."/>
            <person name="Kohlen W."/>
            <person name="Bisseling T."/>
            <person name="Smit S."/>
            <person name="Geurts R."/>
        </authorList>
    </citation>
    <scope>NUCLEOTIDE SEQUENCE [LARGE SCALE GENOMIC DNA]</scope>
    <source>
        <strain evidence="9">cv. RG33-2</strain>
    </source>
</reference>
<keyword evidence="1" id="KW-0677">Repeat</keyword>
<dbReference type="Pfam" id="PF00931">
    <property type="entry name" value="NB-ARC"/>
    <property type="match status" value="1"/>
</dbReference>
<keyword evidence="9" id="KW-1185">Reference proteome</keyword>
<gene>
    <name evidence="8" type="ORF">TorRG33x02_044390</name>
</gene>
<dbReference type="InterPro" id="IPR002182">
    <property type="entry name" value="NB-ARC"/>
</dbReference>
<evidence type="ECO:0000259" key="4">
    <source>
        <dbReference type="Pfam" id="PF00931"/>
    </source>
</evidence>
<dbReference type="AlphaFoldDB" id="A0A2P5FPF7"/>
<dbReference type="InterPro" id="IPR058922">
    <property type="entry name" value="WHD_DRP"/>
</dbReference>
<dbReference type="InterPro" id="IPR042197">
    <property type="entry name" value="Apaf_helical"/>
</dbReference>
<dbReference type="STRING" id="63057.A0A2P5FPF7"/>
<feature type="domain" description="Disease resistance protein winged helix" evidence="6">
    <location>
        <begin position="436"/>
        <end position="504"/>
    </location>
</feature>
<dbReference type="InterPro" id="IPR036388">
    <property type="entry name" value="WH-like_DNA-bd_sf"/>
</dbReference>
<feature type="domain" description="Disease resistance N-terminal" evidence="5">
    <location>
        <begin position="5"/>
        <end position="89"/>
    </location>
</feature>
<dbReference type="InterPro" id="IPR027417">
    <property type="entry name" value="P-loop_NTPase"/>
</dbReference>
<dbReference type="Pfam" id="PF23559">
    <property type="entry name" value="WHD_DRP"/>
    <property type="match status" value="1"/>
</dbReference>